<protein>
    <submittedName>
        <fullName evidence="1">Uncharacterized protein</fullName>
    </submittedName>
</protein>
<keyword evidence="2" id="KW-1185">Reference proteome</keyword>
<evidence type="ECO:0000313" key="1">
    <source>
        <dbReference type="EMBL" id="APW18138.1"/>
    </source>
</evidence>
<dbReference type="Proteomes" id="UP000186260">
    <property type="component" value="Chromosome"/>
</dbReference>
<gene>
    <name evidence="1" type="ORF">BVL65_00505</name>
</gene>
<proteinExistence type="predicted"/>
<dbReference type="EMBL" id="CP019058">
    <property type="protein sequence ID" value="APW18138.1"/>
    <property type="molecule type" value="Genomic_DNA"/>
</dbReference>
<evidence type="ECO:0000313" key="2">
    <source>
        <dbReference type="Proteomes" id="UP000186260"/>
    </source>
</evidence>
<sequence length="85" mass="10021">MWINLCDIHVDTPKMWITYLFYPHQAIRACHMNNLFTKNKLFIKKLDFKLAKIAKPHILDKTCGLYQHNSNLLLNHNAYAHASIL</sequence>
<accession>A0ABN4UY52</accession>
<reference evidence="2" key="1">
    <citation type="submission" date="2017-01" db="EMBL/GenBank/DDBJ databases">
        <title>Gardnerella vaginalis bacteremia associated with severe acute encephalopathy in a young female patient: Case Report and characterization of the isolate.</title>
        <authorList>
            <person name="Tankovic J."/>
            <person name="Timinskas A."/>
            <person name="Zilnyte M."/>
            <person name="Janulaitiene M."/>
            <person name="Zvirbliene A."/>
            <person name="Pleckaityte M."/>
        </authorList>
    </citation>
    <scope>NUCLEOTIDE SEQUENCE [LARGE SCALE GENOMIC DNA]</scope>
    <source>
        <strain evidence="2">GV37</strain>
    </source>
</reference>
<name>A0ABN4UY52_9BIFI</name>
<organism evidence="1 2">
    <name type="scientific">Gardnerella swidsinskii</name>
    <dbReference type="NCBI Taxonomy" id="2792979"/>
    <lineage>
        <taxon>Bacteria</taxon>
        <taxon>Bacillati</taxon>
        <taxon>Actinomycetota</taxon>
        <taxon>Actinomycetes</taxon>
        <taxon>Bifidobacteriales</taxon>
        <taxon>Bifidobacteriaceae</taxon>
        <taxon>Gardnerella</taxon>
    </lineage>
</organism>